<dbReference type="GO" id="GO:0006508">
    <property type="term" value="P:proteolysis"/>
    <property type="evidence" value="ECO:0007669"/>
    <property type="project" value="UniProtKB-KW"/>
</dbReference>
<evidence type="ECO:0000313" key="8">
    <source>
        <dbReference type="Proteomes" id="UP000033695"/>
    </source>
</evidence>
<evidence type="ECO:0000313" key="7">
    <source>
        <dbReference type="EMBL" id="KJY48883.1"/>
    </source>
</evidence>
<dbReference type="PATRIC" id="fig|1218508.4.peg.720"/>
<organism evidence="7 8">
    <name type="scientific">Bombilactobacillus mellis</name>
    <dbReference type="NCBI Taxonomy" id="1218508"/>
    <lineage>
        <taxon>Bacteria</taxon>
        <taxon>Bacillati</taxon>
        <taxon>Bacillota</taxon>
        <taxon>Bacilli</taxon>
        <taxon>Lactobacillales</taxon>
        <taxon>Lactobacillaceae</taxon>
        <taxon>Bombilactobacillus</taxon>
    </lineage>
</organism>
<dbReference type="RefSeq" id="WP_045922553.1">
    <property type="nucleotide sequence ID" value="NZ_JBHTHW010000003.1"/>
</dbReference>
<reference evidence="7 8" key="1">
    <citation type="submission" date="2014-12" db="EMBL/GenBank/DDBJ databases">
        <title>Comparative genomics of the lactic acid bacteria isolated from the honey bee gut.</title>
        <authorList>
            <person name="Ellegaard K.M."/>
            <person name="Tamarit D."/>
            <person name="Javelind E."/>
            <person name="Olofsson T."/>
            <person name="Andersson S.G."/>
            <person name="Vasquez A."/>
        </authorList>
    </citation>
    <scope>NUCLEOTIDE SEQUENCE [LARGE SCALE GENOMIC DNA]</scope>
    <source>
        <strain evidence="7 8">Hon2</strain>
    </source>
</reference>
<evidence type="ECO:0000256" key="1">
    <source>
        <dbReference type="ARBA" id="ARBA00001670"/>
    </source>
</evidence>
<dbReference type="GO" id="GO:0070004">
    <property type="term" value="F:cysteine-type exopeptidase activity"/>
    <property type="evidence" value="ECO:0007669"/>
    <property type="project" value="InterPro"/>
</dbReference>
<evidence type="ECO:0000256" key="5">
    <source>
        <dbReference type="ARBA" id="ARBA00022997"/>
    </source>
</evidence>
<dbReference type="PANTHER" id="PTHR12994">
    <property type="entry name" value="SECERNIN"/>
    <property type="match status" value="1"/>
</dbReference>
<keyword evidence="3 6" id="KW-0645">Protease</keyword>
<dbReference type="PANTHER" id="PTHR12994:SF17">
    <property type="entry name" value="LD30995P"/>
    <property type="match status" value="1"/>
</dbReference>
<dbReference type="InterPro" id="IPR047804">
    <property type="entry name" value="C69_dipept_A-like"/>
</dbReference>
<evidence type="ECO:0000256" key="2">
    <source>
        <dbReference type="ARBA" id="ARBA00007225"/>
    </source>
</evidence>
<dbReference type="EMBL" id="JXBZ01000007">
    <property type="protein sequence ID" value="KJY48883.1"/>
    <property type="molecule type" value="Genomic_DNA"/>
</dbReference>
<proteinExistence type="inferred from homology"/>
<comment type="catalytic activity">
    <reaction evidence="1">
        <text>an L-aminoacyl-L-amino acid + H2O = 2 an L-alpha-amino acid</text>
        <dbReference type="Rhea" id="RHEA:48940"/>
        <dbReference type="ChEBI" id="CHEBI:15377"/>
        <dbReference type="ChEBI" id="CHEBI:59869"/>
        <dbReference type="ChEBI" id="CHEBI:77460"/>
        <dbReference type="EC" id="3.4.13.19"/>
    </reaction>
</comment>
<dbReference type="AlphaFoldDB" id="A0A0F4KS43"/>
<dbReference type="Pfam" id="PF03577">
    <property type="entry name" value="Peptidase_C69"/>
    <property type="match status" value="1"/>
</dbReference>
<dbReference type="NCBIfam" id="NF033678">
    <property type="entry name" value="C69_fam_dipept"/>
    <property type="match status" value="1"/>
</dbReference>
<dbReference type="InterPro" id="IPR005322">
    <property type="entry name" value="Peptidase_C69"/>
</dbReference>
<evidence type="ECO:0000256" key="3">
    <source>
        <dbReference type="ARBA" id="ARBA00022670"/>
    </source>
</evidence>
<protein>
    <recommendedName>
        <fullName evidence="6">Dipeptidase</fullName>
        <ecNumber evidence="6">3.4.-.-</ecNumber>
    </recommendedName>
</protein>
<evidence type="ECO:0000256" key="4">
    <source>
        <dbReference type="ARBA" id="ARBA00022801"/>
    </source>
</evidence>
<comment type="similarity">
    <text evidence="2 6">Belongs to the peptidase C69 family.</text>
</comment>
<name>A0A0F4KS43_9LACO</name>
<keyword evidence="5 6" id="KW-0224">Dipeptidase</keyword>
<sequence length="467" mass="52734">MSKITSSCTTILVGKKATIDGSTMIARSEDHGDHPTPKKFIVVEPQNQPHHYQAKLSKLTLDLPDNPLRYTATPDSERSHGVWGSSGINSENVAMTATETITTNSRVLAADPLVAEGLGEEDLLTIVLPYIRSAQDGVRRVGQLLEQYGTYESNGMAFADHNEIWYLETLGGHHWAAIKIPDDAYVIAPNRLNIDHFDFQSNSVLYASDLPQFIEENDLNPDSNEVNLRHIFGSSTIKDTRYNNPRAWYLQKFFTPTVKQDPLDQDLPFICHANRKISIEEMKWAMSSHYQNTPYDRYGTGCSEDKTLFRPIGINRNEESHILQIRNKVPEAVAGIHWLGFGPNTFNTFVPFYSNVSDTPAAFKDAGQNYDPNNAYWLSRTLGVLGDTNYPLYSEYHAQFEQKTLAQLQAVVKDTDHQLVAHSKVEELLLAANQKMADIYIHNCWELLGNMVNSGSERMQLKFTIFD</sequence>
<dbReference type="HOGENOM" id="CLU_014823_4_1_9"/>
<dbReference type="OrthoDB" id="9764088at2"/>
<dbReference type="EC" id="3.4.-.-" evidence="6"/>
<dbReference type="Gene3D" id="3.60.60.10">
    <property type="entry name" value="Penicillin V Acylase, Chain A"/>
    <property type="match status" value="1"/>
</dbReference>
<dbReference type="Proteomes" id="UP000033695">
    <property type="component" value="Unassembled WGS sequence"/>
</dbReference>
<dbReference type="GO" id="GO:0016805">
    <property type="term" value="F:dipeptidase activity"/>
    <property type="evidence" value="ECO:0007669"/>
    <property type="project" value="UniProtKB-KW"/>
</dbReference>
<gene>
    <name evidence="7" type="primary">pepD3</name>
    <name evidence="7" type="ORF">JG29_07020</name>
</gene>
<evidence type="ECO:0000256" key="6">
    <source>
        <dbReference type="RuleBase" id="RU364089"/>
    </source>
</evidence>
<accession>A0A0F4KS43</accession>
<keyword evidence="8" id="KW-1185">Reference proteome</keyword>
<comment type="caution">
    <text evidence="7">The sequence shown here is derived from an EMBL/GenBank/DDBJ whole genome shotgun (WGS) entry which is preliminary data.</text>
</comment>
<keyword evidence="4 6" id="KW-0378">Hydrolase</keyword>